<dbReference type="GeneID" id="108737031"/>
<dbReference type="InParanoid" id="A0A1W4WMM8"/>
<feature type="region of interest" description="Disordered" evidence="1">
    <location>
        <begin position="236"/>
        <end position="255"/>
    </location>
</feature>
<evidence type="ECO:0000313" key="4">
    <source>
        <dbReference type="RefSeq" id="XP_018325181.1"/>
    </source>
</evidence>
<gene>
    <name evidence="4" type="primary">LOC108737031</name>
</gene>
<dbReference type="AlphaFoldDB" id="A0A1W4WMM8"/>
<dbReference type="FunCoup" id="A0A1W4WMM8">
    <property type="interactions" value="6"/>
</dbReference>
<proteinExistence type="predicted"/>
<organism evidence="3 4">
    <name type="scientific">Agrilus planipennis</name>
    <name type="common">Emerald ash borer</name>
    <name type="synonym">Agrilus marcopoli</name>
    <dbReference type="NCBI Taxonomy" id="224129"/>
    <lineage>
        <taxon>Eukaryota</taxon>
        <taxon>Metazoa</taxon>
        <taxon>Ecdysozoa</taxon>
        <taxon>Arthropoda</taxon>
        <taxon>Hexapoda</taxon>
        <taxon>Insecta</taxon>
        <taxon>Pterygota</taxon>
        <taxon>Neoptera</taxon>
        <taxon>Endopterygota</taxon>
        <taxon>Coleoptera</taxon>
        <taxon>Polyphaga</taxon>
        <taxon>Elateriformia</taxon>
        <taxon>Buprestoidea</taxon>
        <taxon>Buprestidae</taxon>
        <taxon>Agrilinae</taxon>
        <taxon>Agrilus</taxon>
    </lineage>
</organism>
<accession>A0A1W4WMM8</accession>
<sequence>MHIQSTQYINSNSNPGGEFSLDEIHNHEENELKDCDIQEYDSLETRSRAYTSTCKNICDCETPLDTVNSWDSHSHYRQLIRFSSNSLYSGITIYCNHAHLITSIGIIRLLLIISTAACITCLCSSGIVKAGLVVLPLVNRIKFMIFVHLLGFFVTGILLFLEITHLIHLFPFNWIKLNTYFFVCLSILFLTSSTLIFYTMFTFEAFYRISSWTKHHLLAASVQFLFSHTGPYCHREGSTNSADSNSFEARSTGLS</sequence>
<feature type="transmembrane region" description="Helical" evidence="2">
    <location>
        <begin position="113"/>
        <end position="138"/>
    </location>
</feature>
<feature type="transmembrane region" description="Helical" evidence="2">
    <location>
        <begin position="87"/>
        <end position="107"/>
    </location>
</feature>
<keyword evidence="2" id="KW-1133">Transmembrane helix</keyword>
<dbReference type="KEGG" id="apln:108737031"/>
<feature type="compositionally biased region" description="Polar residues" evidence="1">
    <location>
        <begin position="1"/>
        <end position="15"/>
    </location>
</feature>
<protein>
    <submittedName>
        <fullName evidence="4">Uncharacterized protein LOC108737031 isoform X1</fullName>
    </submittedName>
</protein>
<feature type="transmembrane region" description="Helical" evidence="2">
    <location>
        <begin position="145"/>
        <end position="167"/>
    </location>
</feature>
<keyword evidence="2" id="KW-0812">Transmembrane</keyword>
<dbReference type="Proteomes" id="UP000192223">
    <property type="component" value="Unplaced"/>
</dbReference>
<feature type="compositionally biased region" description="Polar residues" evidence="1">
    <location>
        <begin position="238"/>
        <end position="255"/>
    </location>
</feature>
<dbReference type="RefSeq" id="XP_018325181.1">
    <property type="nucleotide sequence ID" value="XM_018469679.1"/>
</dbReference>
<keyword evidence="3" id="KW-1185">Reference proteome</keyword>
<keyword evidence="2" id="KW-0472">Membrane</keyword>
<evidence type="ECO:0000313" key="3">
    <source>
        <dbReference type="Proteomes" id="UP000192223"/>
    </source>
</evidence>
<reference evidence="4" key="1">
    <citation type="submission" date="2025-08" db="UniProtKB">
        <authorList>
            <consortium name="RefSeq"/>
        </authorList>
    </citation>
    <scope>IDENTIFICATION</scope>
    <source>
        <tissue evidence="4">Entire body</tissue>
    </source>
</reference>
<evidence type="ECO:0000256" key="2">
    <source>
        <dbReference type="SAM" id="Phobius"/>
    </source>
</evidence>
<evidence type="ECO:0000256" key="1">
    <source>
        <dbReference type="SAM" id="MobiDB-lite"/>
    </source>
</evidence>
<feature type="transmembrane region" description="Helical" evidence="2">
    <location>
        <begin position="179"/>
        <end position="201"/>
    </location>
</feature>
<feature type="region of interest" description="Disordered" evidence="1">
    <location>
        <begin position="1"/>
        <end position="21"/>
    </location>
</feature>
<name>A0A1W4WMM8_AGRPL</name>
<dbReference type="OrthoDB" id="6347385at2759"/>